<name>A0A0E9P893_ANGAN</name>
<reference evidence="1" key="2">
    <citation type="journal article" date="2015" name="Fish Shellfish Immunol.">
        <title>Early steps in the European eel (Anguilla anguilla)-Vibrio vulnificus interaction in the gills: Role of the RtxA13 toxin.</title>
        <authorList>
            <person name="Callol A."/>
            <person name="Pajuelo D."/>
            <person name="Ebbesson L."/>
            <person name="Teles M."/>
            <person name="MacKenzie S."/>
            <person name="Amaro C."/>
        </authorList>
    </citation>
    <scope>NUCLEOTIDE SEQUENCE</scope>
</reference>
<evidence type="ECO:0000313" key="1">
    <source>
        <dbReference type="EMBL" id="JAH00856.1"/>
    </source>
</evidence>
<reference evidence="1" key="1">
    <citation type="submission" date="2014-11" db="EMBL/GenBank/DDBJ databases">
        <authorList>
            <person name="Amaro Gonzalez C."/>
        </authorList>
    </citation>
    <scope>NUCLEOTIDE SEQUENCE</scope>
</reference>
<dbReference type="EMBL" id="GBXM01107721">
    <property type="protein sequence ID" value="JAH00856.1"/>
    <property type="molecule type" value="Transcribed_RNA"/>
</dbReference>
<proteinExistence type="predicted"/>
<protein>
    <submittedName>
        <fullName evidence="1">Uncharacterized protein</fullName>
    </submittedName>
</protein>
<accession>A0A0E9P893</accession>
<organism evidence="1">
    <name type="scientific">Anguilla anguilla</name>
    <name type="common">European freshwater eel</name>
    <name type="synonym">Muraena anguilla</name>
    <dbReference type="NCBI Taxonomy" id="7936"/>
    <lineage>
        <taxon>Eukaryota</taxon>
        <taxon>Metazoa</taxon>
        <taxon>Chordata</taxon>
        <taxon>Craniata</taxon>
        <taxon>Vertebrata</taxon>
        <taxon>Euteleostomi</taxon>
        <taxon>Actinopterygii</taxon>
        <taxon>Neopterygii</taxon>
        <taxon>Teleostei</taxon>
        <taxon>Anguilliformes</taxon>
        <taxon>Anguillidae</taxon>
        <taxon>Anguilla</taxon>
    </lineage>
</organism>
<dbReference type="AlphaFoldDB" id="A0A0E9P893"/>
<sequence>MLVFVIRLFLLPKSFF</sequence>